<dbReference type="InterPro" id="IPR035896">
    <property type="entry name" value="AN1-like_Znf"/>
</dbReference>
<organism evidence="6 7">
    <name type="scientific">Zygotorulaspora mrakii</name>
    <name type="common">Zygosaccharomyces mrakii</name>
    <dbReference type="NCBI Taxonomy" id="42260"/>
    <lineage>
        <taxon>Eukaryota</taxon>
        <taxon>Fungi</taxon>
        <taxon>Dikarya</taxon>
        <taxon>Ascomycota</taxon>
        <taxon>Saccharomycotina</taxon>
        <taxon>Saccharomycetes</taxon>
        <taxon>Saccharomycetales</taxon>
        <taxon>Saccharomycetaceae</taxon>
        <taxon>Zygotorulaspora</taxon>
    </lineage>
</organism>
<accession>A0A7H9B677</accession>
<evidence type="ECO:0000313" key="7">
    <source>
        <dbReference type="Proteomes" id="UP000509704"/>
    </source>
</evidence>
<dbReference type="Proteomes" id="UP000509704">
    <property type="component" value="Chromosome 7"/>
</dbReference>
<dbReference type="GO" id="GO:0008270">
    <property type="term" value="F:zinc ion binding"/>
    <property type="evidence" value="ECO:0007669"/>
    <property type="project" value="UniProtKB-KW"/>
</dbReference>
<keyword evidence="2 4" id="KW-0863">Zinc-finger</keyword>
<dbReference type="InterPro" id="IPR057358">
    <property type="entry name" value="UBL_ZFAND1-like"/>
</dbReference>
<feature type="domain" description="AN1-type" evidence="5">
    <location>
        <begin position="12"/>
        <end position="58"/>
    </location>
</feature>
<protein>
    <recommendedName>
        <fullName evidence="5">AN1-type domain-containing protein</fullName>
    </recommendedName>
</protein>
<evidence type="ECO:0000313" key="6">
    <source>
        <dbReference type="EMBL" id="QLG74171.1"/>
    </source>
</evidence>
<keyword evidence="1" id="KW-0479">Metal-binding</keyword>
<dbReference type="PANTHER" id="PTHR14677">
    <property type="entry name" value="ARSENITE INDUCUBLE RNA ASSOCIATED PROTEIN AIP-1-RELATED"/>
    <property type="match status" value="1"/>
</dbReference>
<dbReference type="PROSITE" id="PS51039">
    <property type="entry name" value="ZF_AN1"/>
    <property type="match status" value="1"/>
</dbReference>
<evidence type="ECO:0000256" key="4">
    <source>
        <dbReference type="PROSITE-ProRule" id="PRU00449"/>
    </source>
</evidence>
<reference evidence="6 7" key="1">
    <citation type="submission" date="2020-07" db="EMBL/GenBank/DDBJ databases">
        <title>The yeast mating-type switching endonuclease HO is a domesticated member of an unorthodox homing genetic element family.</title>
        <authorList>
            <person name="Coughlan A.Y."/>
            <person name="Lombardi L."/>
            <person name="Braun-Galleani S."/>
            <person name="Martos A.R."/>
            <person name="Galeote V."/>
            <person name="Bigey F."/>
            <person name="Dequin S."/>
            <person name="Byrne K.P."/>
            <person name="Wolfe K.H."/>
        </authorList>
    </citation>
    <scope>NUCLEOTIDE SEQUENCE [LARGE SCALE GENOMIC DNA]</scope>
    <source>
        <strain evidence="6 7">NRRL Y-6702</strain>
    </source>
</reference>
<dbReference type="Gene3D" id="4.10.1110.10">
    <property type="entry name" value="AN1-like Zinc finger"/>
    <property type="match status" value="1"/>
</dbReference>
<name>A0A7H9B677_ZYGMR</name>
<dbReference type="Pfam" id="PF25327">
    <property type="entry name" value="UBL_ZFAND1"/>
    <property type="match status" value="1"/>
</dbReference>
<dbReference type="SMART" id="SM00154">
    <property type="entry name" value="ZnF_AN1"/>
    <property type="match status" value="1"/>
</dbReference>
<gene>
    <name evidence="6" type="ORF">HG535_0G00550</name>
</gene>
<dbReference type="OrthoDB" id="431929at2759"/>
<dbReference type="EMBL" id="CP058610">
    <property type="protein sequence ID" value="QLG74171.1"/>
    <property type="molecule type" value="Genomic_DNA"/>
</dbReference>
<dbReference type="PANTHER" id="PTHR14677:SF40">
    <property type="entry name" value="CDC48-ASSOCIATED UBIQUITIN-LIKE_ZINC FINGER PROTEIN 1"/>
    <property type="match status" value="1"/>
</dbReference>
<dbReference type="GeneID" id="59237954"/>
<keyword evidence="3" id="KW-0862">Zinc</keyword>
<proteinExistence type="predicted"/>
<dbReference type="InterPro" id="IPR000058">
    <property type="entry name" value="Znf_AN1"/>
</dbReference>
<dbReference type="Pfam" id="PF01428">
    <property type="entry name" value="zf-AN1"/>
    <property type="match status" value="1"/>
</dbReference>
<dbReference type="AlphaFoldDB" id="A0A7H9B677"/>
<evidence type="ECO:0000259" key="5">
    <source>
        <dbReference type="PROSITE" id="PS51039"/>
    </source>
</evidence>
<dbReference type="SUPFAM" id="SSF118310">
    <property type="entry name" value="AN1-like Zinc finger"/>
    <property type="match status" value="1"/>
</dbReference>
<sequence length="267" mass="30445">MATTVEKETGMLDVGTHCAFCRQLDFLPFHCTYCNGDFCASHRSKEAHHCKSLMEKEQNKKVPVKPPKDNGGKYFESLLPEKGYIRIRDDQNQKNAQKPRIGDTSIISSTTNKSALDKLAKFFKRRESKKDVTKKTKSKTSNKMIQLINLKRTAKGDSSIPLDNRIYVYCLVLDSDNDDSNEHQIYINKVWPVGRALDYIAKQLNVPNQNNNFKIDSDQKLNLYRKDDQTGAIKYLLSANRVSTDIKDLDSLYLVRGNSDPESLSLV</sequence>
<dbReference type="GO" id="GO:0005737">
    <property type="term" value="C:cytoplasm"/>
    <property type="evidence" value="ECO:0007669"/>
    <property type="project" value="TreeGrafter"/>
</dbReference>
<dbReference type="KEGG" id="zmk:HG535_0G00550"/>
<evidence type="ECO:0000256" key="2">
    <source>
        <dbReference type="ARBA" id="ARBA00022771"/>
    </source>
</evidence>
<evidence type="ECO:0000256" key="3">
    <source>
        <dbReference type="ARBA" id="ARBA00022833"/>
    </source>
</evidence>
<keyword evidence="7" id="KW-1185">Reference proteome</keyword>
<dbReference type="RefSeq" id="XP_037145896.1">
    <property type="nucleotide sequence ID" value="XM_037290001.1"/>
</dbReference>
<evidence type="ECO:0000256" key="1">
    <source>
        <dbReference type="ARBA" id="ARBA00022723"/>
    </source>
</evidence>